<dbReference type="EMBL" id="JARKHS020009818">
    <property type="protein sequence ID" value="KAK8779436.1"/>
    <property type="molecule type" value="Genomic_DNA"/>
</dbReference>
<dbReference type="InterPro" id="IPR019149">
    <property type="entry name" value="ABHD18"/>
</dbReference>
<accession>A0AAQ4EX52</accession>
<dbReference type="PANTHER" id="PTHR13617:SF14">
    <property type="entry name" value="PROTEIN ABHD18"/>
    <property type="match status" value="1"/>
</dbReference>
<evidence type="ECO:0000313" key="2">
    <source>
        <dbReference type="Proteomes" id="UP001321473"/>
    </source>
</evidence>
<proteinExistence type="predicted"/>
<name>A0AAQ4EX52_AMBAM</name>
<gene>
    <name evidence="1" type="ORF">V5799_019224</name>
</gene>
<evidence type="ECO:0000313" key="1">
    <source>
        <dbReference type="EMBL" id="KAK8779436.1"/>
    </source>
</evidence>
<comment type="caution">
    <text evidence="1">The sequence shown here is derived from an EMBL/GenBank/DDBJ whole genome shotgun (WGS) entry which is preliminary data.</text>
</comment>
<reference evidence="1 2" key="1">
    <citation type="journal article" date="2023" name="Arcadia Sci">
        <title>De novo assembly of a long-read Amblyomma americanum tick genome.</title>
        <authorList>
            <person name="Chou S."/>
            <person name="Poskanzer K.E."/>
            <person name="Rollins M."/>
            <person name="Thuy-Boun P.S."/>
        </authorList>
    </citation>
    <scope>NUCLEOTIDE SEQUENCE [LARGE SCALE GENOMIC DNA]</scope>
    <source>
        <strain evidence="1">F_SG_1</strain>
        <tissue evidence="1">Salivary glands</tissue>
    </source>
</reference>
<protein>
    <submittedName>
        <fullName evidence="1">Uncharacterized protein</fullName>
    </submittedName>
</protein>
<keyword evidence="2" id="KW-1185">Reference proteome</keyword>
<sequence>MFLFSVTGRFVDSFCLPHPIRVVIDMASTSRFDAVYRTALLSKYFIKGWGKPDNIKRIFDFKKKMATRETCAQLVPHDYPVMIDKIEEHSSYRILEGHLVSPLVQYLPECVPKESHKAWFQVLLPKRWATDPLRPMCIHLAGTGDHYFWRRRALTCRPLLKENGVASIILENPFYILFLVLQHNIFVGLCCMGKGSCTVYILKNNNCAAGKSTFANCSNTKCTC</sequence>
<dbReference type="AlphaFoldDB" id="A0AAQ4EX52"/>
<dbReference type="PANTHER" id="PTHR13617">
    <property type="entry name" value="PROTEIN ABHD18"/>
    <property type="match status" value="1"/>
</dbReference>
<dbReference type="Proteomes" id="UP001321473">
    <property type="component" value="Unassembled WGS sequence"/>
</dbReference>
<organism evidence="1 2">
    <name type="scientific">Amblyomma americanum</name>
    <name type="common">Lone star tick</name>
    <dbReference type="NCBI Taxonomy" id="6943"/>
    <lineage>
        <taxon>Eukaryota</taxon>
        <taxon>Metazoa</taxon>
        <taxon>Ecdysozoa</taxon>
        <taxon>Arthropoda</taxon>
        <taxon>Chelicerata</taxon>
        <taxon>Arachnida</taxon>
        <taxon>Acari</taxon>
        <taxon>Parasitiformes</taxon>
        <taxon>Ixodida</taxon>
        <taxon>Ixodoidea</taxon>
        <taxon>Ixodidae</taxon>
        <taxon>Amblyomminae</taxon>
        <taxon>Amblyomma</taxon>
    </lineage>
</organism>
<dbReference type="Pfam" id="PF09752">
    <property type="entry name" value="ABHD18"/>
    <property type="match status" value="1"/>
</dbReference>